<dbReference type="KEGG" id="gtt:GUITHDRAFT_154649"/>
<proteinExistence type="predicted"/>
<dbReference type="Proteomes" id="UP000011087">
    <property type="component" value="Unassembled WGS sequence"/>
</dbReference>
<dbReference type="EMBL" id="JH993046">
    <property type="protein sequence ID" value="EKX38667.1"/>
    <property type="molecule type" value="Genomic_DNA"/>
</dbReference>
<feature type="region of interest" description="Disordered" evidence="1">
    <location>
        <begin position="38"/>
        <end position="65"/>
    </location>
</feature>
<feature type="non-terminal residue" evidence="2">
    <location>
        <position position="128"/>
    </location>
</feature>
<evidence type="ECO:0000256" key="1">
    <source>
        <dbReference type="SAM" id="MobiDB-lite"/>
    </source>
</evidence>
<dbReference type="PaxDb" id="55529-EKX38667"/>
<reference evidence="4" key="2">
    <citation type="submission" date="2012-11" db="EMBL/GenBank/DDBJ databases">
        <authorList>
            <person name="Kuo A."/>
            <person name="Curtis B.A."/>
            <person name="Tanifuji G."/>
            <person name="Burki F."/>
            <person name="Gruber A."/>
            <person name="Irimia M."/>
            <person name="Maruyama S."/>
            <person name="Arias M.C."/>
            <person name="Ball S.G."/>
            <person name="Gile G.H."/>
            <person name="Hirakawa Y."/>
            <person name="Hopkins J.F."/>
            <person name="Rensing S.A."/>
            <person name="Schmutz J."/>
            <person name="Symeonidi A."/>
            <person name="Elias M."/>
            <person name="Eveleigh R.J."/>
            <person name="Herman E.K."/>
            <person name="Klute M.J."/>
            <person name="Nakayama T."/>
            <person name="Obornik M."/>
            <person name="Reyes-Prieto A."/>
            <person name="Armbrust E.V."/>
            <person name="Aves S.J."/>
            <person name="Beiko R.G."/>
            <person name="Coutinho P."/>
            <person name="Dacks J.B."/>
            <person name="Durnford D.G."/>
            <person name="Fast N.M."/>
            <person name="Green B.R."/>
            <person name="Grisdale C."/>
            <person name="Hempe F."/>
            <person name="Henrissat B."/>
            <person name="Hoppner M.P."/>
            <person name="Ishida K.-I."/>
            <person name="Kim E."/>
            <person name="Koreny L."/>
            <person name="Kroth P.G."/>
            <person name="Liu Y."/>
            <person name="Malik S.-B."/>
            <person name="Maier U.G."/>
            <person name="McRose D."/>
            <person name="Mock T."/>
            <person name="Neilson J.A."/>
            <person name="Onodera N.T."/>
            <person name="Poole A.M."/>
            <person name="Pritham E.J."/>
            <person name="Richards T.A."/>
            <person name="Rocap G."/>
            <person name="Roy S.W."/>
            <person name="Sarai C."/>
            <person name="Schaack S."/>
            <person name="Shirato S."/>
            <person name="Slamovits C.H."/>
            <person name="Spencer D.F."/>
            <person name="Suzuki S."/>
            <person name="Worden A.Z."/>
            <person name="Zauner S."/>
            <person name="Barry K."/>
            <person name="Bell C."/>
            <person name="Bharti A.K."/>
            <person name="Crow J.A."/>
            <person name="Grimwood J."/>
            <person name="Kramer R."/>
            <person name="Lindquist E."/>
            <person name="Lucas S."/>
            <person name="Salamov A."/>
            <person name="McFadden G.I."/>
            <person name="Lane C.E."/>
            <person name="Keeling P.J."/>
            <person name="Gray M.W."/>
            <person name="Grigoriev I.V."/>
            <person name="Archibald J.M."/>
        </authorList>
    </citation>
    <scope>NUCLEOTIDE SEQUENCE</scope>
    <source>
        <strain evidence="4">CCMP2712</strain>
    </source>
</reference>
<keyword evidence="4" id="KW-1185">Reference proteome</keyword>
<name>L1IRD7_GUITC</name>
<dbReference type="RefSeq" id="XP_005825647.1">
    <property type="nucleotide sequence ID" value="XM_005825590.1"/>
</dbReference>
<dbReference type="AlphaFoldDB" id="L1IRD7"/>
<evidence type="ECO:0000313" key="2">
    <source>
        <dbReference type="EMBL" id="EKX38667.1"/>
    </source>
</evidence>
<dbReference type="GeneID" id="17295429"/>
<accession>L1IRD7</accession>
<gene>
    <name evidence="2" type="ORF">GUITHDRAFT_154649</name>
</gene>
<evidence type="ECO:0000313" key="4">
    <source>
        <dbReference type="Proteomes" id="UP000011087"/>
    </source>
</evidence>
<evidence type="ECO:0000313" key="3">
    <source>
        <dbReference type="EnsemblProtists" id="EKX38667"/>
    </source>
</evidence>
<feature type="compositionally biased region" description="Basic and acidic residues" evidence="1">
    <location>
        <begin position="55"/>
        <end position="65"/>
    </location>
</feature>
<organism evidence="2">
    <name type="scientific">Guillardia theta (strain CCMP2712)</name>
    <name type="common">Cryptophyte</name>
    <dbReference type="NCBI Taxonomy" id="905079"/>
    <lineage>
        <taxon>Eukaryota</taxon>
        <taxon>Cryptophyceae</taxon>
        <taxon>Pyrenomonadales</taxon>
        <taxon>Geminigeraceae</taxon>
        <taxon>Guillardia</taxon>
    </lineage>
</organism>
<dbReference type="EnsemblProtists" id="EKX38667">
    <property type="protein sequence ID" value="EKX38667"/>
    <property type="gene ID" value="GUITHDRAFT_154649"/>
</dbReference>
<sequence>MSIQVQDFCFMSIDASLDSKQDESDGMNYGIFFLGSDSRSNYDGHTSKNQTSPMLHEKTSGKVDHSSESHVTISLCEDISNLHVSSCAAPEHFLTYSAKYSKYRPFRIQSSGTKGILLGNVRKALEKT</sequence>
<reference evidence="2 4" key="1">
    <citation type="journal article" date="2012" name="Nature">
        <title>Algal genomes reveal evolutionary mosaicism and the fate of nucleomorphs.</title>
        <authorList>
            <consortium name="DOE Joint Genome Institute"/>
            <person name="Curtis B.A."/>
            <person name="Tanifuji G."/>
            <person name="Burki F."/>
            <person name="Gruber A."/>
            <person name="Irimia M."/>
            <person name="Maruyama S."/>
            <person name="Arias M.C."/>
            <person name="Ball S.G."/>
            <person name="Gile G.H."/>
            <person name="Hirakawa Y."/>
            <person name="Hopkins J.F."/>
            <person name="Kuo A."/>
            <person name="Rensing S.A."/>
            <person name="Schmutz J."/>
            <person name="Symeonidi A."/>
            <person name="Elias M."/>
            <person name="Eveleigh R.J."/>
            <person name="Herman E.K."/>
            <person name="Klute M.J."/>
            <person name="Nakayama T."/>
            <person name="Obornik M."/>
            <person name="Reyes-Prieto A."/>
            <person name="Armbrust E.V."/>
            <person name="Aves S.J."/>
            <person name="Beiko R.G."/>
            <person name="Coutinho P."/>
            <person name="Dacks J.B."/>
            <person name="Durnford D.G."/>
            <person name="Fast N.M."/>
            <person name="Green B.R."/>
            <person name="Grisdale C.J."/>
            <person name="Hempel F."/>
            <person name="Henrissat B."/>
            <person name="Hoppner M.P."/>
            <person name="Ishida K."/>
            <person name="Kim E."/>
            <person name="Koreny L."/>
            <person name="Kroth P.G."/>
            <person name="Liu Y."/>
            <person name="Malik S.B."/>
            <person name="Maier U.G."/>
            <person name="McRose D."/>
            <person name="Mock T."/>
            <person name="Neilson J.A."/>
            <person name="Onodera N.T."/>
            <person name="Poole A.M."/>
            <person name="Pritham E.J."/>
            <person name="Richards T.A."/>
            <person name="Rocap G."/>
            <person name="Roy S.W."/>
            <person name="Sarai C."/>
            <person name="Schaack S."/>
            <person name="Shirato S."/>
            <person name="Slamovits C.H."/>
            <person name="Spencer D.F."/>
            <person name="Suzuki S."/>
            <person name="Worden A.Z."/>
            <person name="Zauner S."/>
            <person name="Barry K."/>
            <person name="Bell C."/>
            <person name="Bharti A.K."/>
            <person name="Crow J.A."/>
            <person name="Grimwood J."/>
            <person name="Kramer R."/>
            <person name="Lindquist E."/>
            <person name="Lucas S."/>
            <person name="Salamov A."/>
            <person name="McFadden G.I."/>
            <person name="Lane C.E."/>
            <person name="Keeling P.J."/>
            <person name="Gray M.W."/>
            <person name="Grigoriev I.V."/>
            <person name="Archibald J.M."/>
        </authorList>
    </citation>
    <scope>NUCLEOTIDE SEQUENCE</scope>
    <source>
        <strain evidence="2 4">CCMP2712</strain>
    </source>
</reference>
<reference evidence="3" key="3">
    <citation type="submission" date="2015-06" db="UniProtKB">
        <authorList>
            <consortium name="EnsemblProtists"/>
        </authorList>
    </citation>
    <scope>IDENTIFICATION</scope>
</reference>
<dbReference type="HOGENOM" id="CLU_1965379_0_0_1"/>
<protein>
    <submittedName>
        <fullName evidence="2 3">Uncharacterized protein</fullName>
    </submittedName>
</protein>